<reference evidence="2 3" key="1">
    <citation type="submission" date="2020-08" db="EMBL/GenBank/DDBJ databases">
        <authorList>
            <person name="Liu C."/>
            <person name="Sun Q."/>
        </authorList>
    </citation>
    <scope>NUCLEOTIDE SEQUENCE [LARGE SCALE GENOMIC DNA]</scope>
    <source>
        <strain evidence="2 3">NSJ-29</strain>
    </source>
</reference>
<sequence length="278" mass="32306">MLILLIVALAALTLFLFYLWIIHPDTSRREECLAFSRWDFAHRGLWDLEKGIPENSLPAFRRAAERGFAIELDVHLTRDGELVVFHDDTLTRMCGRDETVESLTWEQLSCCRLLNTDYRIPKLSEVLKLVSGRVPLLIELKLPTGDMSLCPRLRDELNTYHGQYLIESFNSLGLRWYRRNCPSVLRGQLATRYAPSQGLDALLKFLSTTLMVNCLSRPDFIAYNYQHATGLGFRLNHRLYKIPVFVWTVRSRLAYTNCQERYGAVIFENFLPEKVNTR</sequence>
<dbReference type="Proteomes" id="UP000515860">
    <property type="component" value="Chromosome"/>
</dbReference>
<dbReference type="Pfam" id="PF03009">
    <property type="entry name" value="GDPD"/>
    <property type="match status" value="1"/>
</dbReference>
<protein>
    <submittedName>
        <fullName evidence="2">Glycerophosphodiester phosphodiesterase</fullName>
    </submittedName>
</protein>
<dbReference type="SUPFAM" id="SSF51695">
    <property type="entry name" value="PLC-like phosphodiesterases"/>
    <property type="match status" value="1"/>
</dbReference>
<evidence type="ECO:0000313" key="2">
    <source>
        <dbReference type="EMBL" id="QNM08933.1"/>
    </source>
</evidence>
<dbReference type="PROSITE" id="PS51704">
    <property type="entry name" value="GP_PDE"/>
    <property type="match status" value="1"/>
</dbReference>
<dbReference type="RefSeq" id="WP_118648629.1">
    <property type="nucleotide sequence ID" value="NZ_CP060635.1"/>
</dbReference>
<dbReference type="InterPro" id="IPR030395">
    <property type="entry name" value="GP_PDE_dom"/>
</dbReference>
<accession>A0A7G9GDQ1</accession>
<evidence type="ECO:0000313" key="3">
    <source>
        <dbReference type="Proteomes" id="UP000515860"/>
    </source>
</evidence>
<organism evidence="2 3">
    <name type="scientific">Wansuia hejianensis</name>
    <dbReference type="NCBI Taxonomy" id="2763667"/>
    <lineage>
        <taxon>Bacteria</taxon>
        <taxon>Bacillati</taxon>
        <taxon>Bacillota</taxon>
        <taxon>Clostridia</taxon>
        <taxon>Lachnospirales</taxon>
        <taxon>Lachnospiraceae</taxon>
        <taxon>Wansuia</taxon>
    </lineage>
</organism>
<proteinExistence type="predicted"/>
<dbReference type="AlphaFoldDB" id="A0A7G9GDQ1"/>
<dbReference type="EMBL" id="CP060635">
    <property type="protein sequence ID" value="QNM08933.1"/>
    <property type="molecule type" value="Genomic_DNA"/>
</dbReference>
<dbReference type="PANTHER" id="PTHR46211">
    <property type="entry name" value="GLYCEROPHOSPHORYL DIESTER PHOSPHODIESTERASE"/>
    <property type="match status" value="1"/>
</dbReference>
<dbReference type="GO" id="GO:0008081">
    <property type="term" value="F:phosphoric diester hydrolase activity"/>
    <property type="evidence" value="ECO:0007669"/>
    <property type="project" value="InterPro"/>
</dbReference>
<gene>
    <name evidence="2" type="ORF">H9Q79_01095</name>
</gene>
<dbReference type="InterPro" id="IPR017946">
    <property type="entry name" value="PLC-like_Pdiesterase_TIM-brl"/>
</dbReference>
<dbReference type="Gene3D" id="3.20.20.190">
    <property type="entry name" value="Phosphatidylinositol (PI) phosphodiesterase"/>
    <property type="match status" value="1"/>
</dbReference>
<dbReference type="GO" id="GO:0006629">
    <property type="term" value="P:lipid metabolic process"/>
    <property type="evidence" value="ECO:0007669"/>
    <property type="project" value="InterPro"/>
</dbReference>
<dbReference type="KEGG" id="whj:H9Q79_01095"/>
<name>A0A7G9GDQ1_9FIRM</name>
<feature type="domain" description="GP-PDE" evidence="1">
    <location>
        <begin position="37"/>
        <end position="278"/>
    </location>
</feature>
<dbReference type="PANTHER" id="PTHR46211:SF1">
    <property type="entry name" value="GLYCEROPHOSPHODIESTER PHOSPHODIESTERASE, CYTOPLASMIC"/>
    <property type="match status" value="1"/>
</dbReference>
<keyword evidence="3" id="KW-1185">Reference proteome</keyword>
<evidence type="ECO:0000259" key="1">
    <source>
        <dbReference type="PROSITE" id="PS51704"/>
    </source>
</evidence>